<dbReference type="RefSeq" id="WP_272447738.1">
    <property type="nucleotide sequence ID" value="NZ_JAMQKC010000038.1"/>
</dbReference>
<sequence>MSRNITWTPIVREKLIEFRSERFTPVETLDFISQVVLETEGVLKNPVIGKNYTEEFGKYKGISRIVVKKFQFYFKQDDNDVIVIAVLFPGENKY</sequence>
<accession>A0A9X4AHS9</accession>
<dbReference type="Proteomes" id="UP001145069">
    <property type="component" value="Unassembled WGS sequence"/>
</dbReference>
<reference evidence="1" key="1">
    <citation type="submission" date="2022-06" db="EMBL/GenBank/DDBJ databases">
        <title>Aquibacillus sp. a new bacterium isolated from soil saline samples.</title>
        <authorList>
            <person name="Galisteo C."/>
            <person name="De La Haba R."/>
            <person name="Sanchez-Porro C."/>
            <person name="Ventosa A."/>
        </authorList>
    </citation>
    <scope>NUCLEOTIDE SEQUENCE</scope>
    <source>
        <strain evidence="1">3ASR75-54</strain>
    </source>
</reference>
<keyword evidence="2" id="KW-1185">Reference proteome</keyword>
<organism evidence="1 2">
    <name type="scientific">Aquibacillus salsiterrae</name>
    <dbReference type="NCBI Taxonomy" id="2950439"/>
    <lineage>
        <taxon>Bacteria</taxon>
        <taxon>Bacillati</taxon>
        <taxon>Bacillota</taxon>
        <taxon>Bacilli</taxon>
        <taxon>Bacillales</taxon>
        <taxon>Bacillaceae</taxon>
        <taxon>Aquibacillus</taxon>
    </lineage>
</organism>
<comment type="caution">
    <text evidence="1">The sequence shown here is derived from an EMBL/GenBank/DDBJ whole genome shotgun (WGS) entry which is preliminary data.</text>
</comment>
<protein>
    <submittedName>
        <fullName evidence="1">Uncharacterized protein</fullName>
    </submittedName>
</protein>
<dbReference type="AlphaFoldDB" id="A0A9X4AHS9"/>
<proteinExistence type="predicted"/>
<dbReference type="EMBL" id="JAMQKC010000038">
    <property type="protein sequence ID" value="MDC3418660.1"/>
    <property type="molecule type" value="Genomic_DNA"/>
</dbReference>
<name>A0A9X4AHS9_9BACI</name>
<evidence type="ECO:0000313" key="1">
    <source>
        <dbReference type="EMBL" id="MDC3418660.1"/>
    </source>
</evidence>
<evidence type="ECO:0000313" key="2">
    <source>
        <dbReference type="Proteomes" id="UP001145069"/>
    </source>
</evidence>
<gene>
    <name evidence="1" type="ORF">NC799_17530</name>
</gene>